<name>A0A9W4XMY2_9PLEO</name>
<dbReference type="Proteomes" id="UP001152607">
    <property type="component" value="Unassembled WGS sequence"/>
</dbReference>
<keyword evidence="2" id="KW-1185">Reference proteome</keyword>
<organism evidence="1 2">
    <name type="scientific">Periconia digitata</name>
    <dbReference type="NCBI Taxonomy" id="1303443"/>
    <lineage>
        <taxon>Eukaryota</taxon>
        <taxon>Fungi</taxon>
        <taxon>Dikarya</taxon>
        <taxon>Ascomycota</taxon>
        <taxon>Pezizomycotina</taxon>
        <taxon>Dothideomycetes</taxon>
        <taxon>Pleosporomycetidae</taxon>
        <taxon>Pleosporales</taxon>
        <taxon>Massarineae</taxon>
        <taxon>Periconiaceae</taxon>
        <taxon>Periconia</taxon>
    </lineage>
</organism>
<gene>
    <name evidence="1" type="ORF">PDIGIT_LOCUS10980</name>
</gene>
<proteinExistence type="predicted"/>
<protein>
    <submittedName>
        <fullName evidence="1">Uncharacterized protein</fullName>
    </submittedName>
</protein>
<comment type="caution">
    <text evidence="1">The sequence shown here is derived from an EMBL/GenBank/DDBJ whole genome shotgun (WGS) entry which is preliminary data.</text>
</comment>
<evidence type="ECO:0000313" key="2">
    <source>
        <dbReference type="Proteomes" id="UP001152607"/>
    </source>
</evidence>
<sequence>MNTTRDSHPHTPTVPALLLPRALNTLPPHRPPHHEVPCPVLLSLLRSTAFRSRIRYFCTYTHGHGQLLLQE</sequence>
<evidence type="ECO:0000313" key="1">
    <source>
        <dbReference type="EMBL" id="CAI6337864.1"/>
    </source>
</evidence>
<accession>A0A9W4XMY2</accession>
<reference evidence="1" key="1">
    <citation type="submission" date="2023-01" db="EMBL/GenBank/DDBJ databases">
        <authorList>
            <person name="Van Ghelder C."/>
            <person name="Rancurel C."/>
        </authorList>
    </citation>
    <scope>NUCLEOTIDE SEQUENCE</scope>
    <source>
        <strain evidence="1">CNCM I-4278</strain>
    </source>
</reference>
<dbReference type="EMBL" id="CAOQHR010000007">
    <property type="protein sequence ID" value="CAI6337864.1"/>
    <property type="molecule type" value="Genomic_DNA"/>
</dbReference>
<dbReference type="AlphaFoldDB" id="A0A9W4XMY2"/>